<evidence type="ECO:0000313" key="13">
    <source>
        <dbReference type="Proteomes" id="UP000587991"/>
    </source>
</evidence>
<dbReference type="PROSITE" id="PS00586">
    <property type="entry name" value="RIBOSOMAL_L16_1"/>
    <property type="match status" value="1"/>
</dbReference>
<keyword evidence="5 8" id="KW-0689">Ribosomal protein</keyword>
<dbReference type="InterPro" id="IPR000114">
    <property type="entry name" value="Ribosomal_uL16_bact-type"/>
</dbReference>
<keyword evidence="13" id="KW-1185">Reference proteome</keyword>
<protein>
    <recommendedName>
        <fullName evidence="7 8">Large ribosomal subunit protein uL16</fullName>
    </recommendedName>
</protein>
<dbReference type="GO" id="GO:0003735">
    <property type="term" value="F:structural constituent of ribosome"/>
    <property type="evidence" value="ECO:0007669"/>
    <property type="project" value="InterPro"/>
</dbReference>
<dbReference type="CDD" id="cd01433">
    <property type="entry name" value="Ribosomal_L16_L10e"/>
    <property type="match status" value="1"/>
</dbReference>
<evidence type="ECO:0000256" key="1">
    <source>
        <dbReference type="ARBA" id="ARBA00008931"/>
    </source>
</evidence>
<evidence type="ECO:0000256" key="5">
    <source>
        <dbReference type="ARBA" id="ARBA00022980"/>
    </source>
</evidence>
<dbReference type="PRINTS" id="PR00060">
    <property type="entry name" value="RIBOSOMALL16"/>
</dbReference>
<reference evidence="12 13" key="1">
    <citation type="submission" date="2020-04" db="EMBL/GenBank/DDBJ databases">
        <title>Draft genome of Leeia sp. IMCC25680.</title>
        <authorList>
            <person name="Song J."/>
            <person name="Cho J.-C."/>
        </authorList>
    </citation>
    <scope>NUCLEOTIDE SEQUENCE [LARGE SCALE GENOMIC DNA]</scope>
    <source>
        <strain evidence="12 13">IMCC25680</strain>
    </source>
</reference>
<gene>
    <name evidence="8 12" type="primary">rplP</name>
    <name evidence="12" type="ORF">HF682_06555</name>
</gene>
<dbReference type="SUPFAM" id="SSF54686">
    <property type="entry name" value="Ribosomal protein L16p/L10e"/>
    <property type="match status" value="1"/>
</dbReference>
<dbReference type="Proteomes" id="UP000587991">
    <property type="component" value="Unassembled WGS sequence"/>
</dbReference>
<feature type="region of interest" description="Disordered" evidence="11">
    <location>
        <begin position="1"/>
        <end position="22"/>
    </location>
</feature>
<dbReference type="InterPro" id="IPR047873">
    <property type="entry name" value="Ribosomal_uL16"/>
</dbReference>
<dbReference type="GO" id="GO:0000049">
    <property type="term" value="F:tRNA binding"/>
    <property type="evidence" value="ECO:0007669"/>
    <property type="project" value="UniProtKB-KW"/>
</dbReference>
<keyword evidence="2 8" id="KW-0820">tRNA-binding</keyword>
<feature type="compositionally biased region" description="Basic residues" evidence="11">
    <location>
        <begin position="7"/>
        <end position="17"/>
    </location>
</feature>
<evidence type="ECO:0000256" key="4">
    <source>
        <dbReference type="ARBA" id="ARBA00022884"/>
    </source>
</evidence>
<dbReference type="PANTHER" id="PTHR12220">
    <property type="entry name" value="50S/60S RIBOSOMAL PROTEIN L16"/>
    <property type="match status" value="1"/>
</dbReference>
<evidence type="ECO:0000256" key="2">
    <source>
        <dbReference type="ARBA" id="ARBA00022555"/>
    </source>
</evidence>
<dbReference type="FunFam" id="3.90.1170.10:FF:000001">
    <property type="entry name" value="50S ribosomal protein L16"/>
    <property type="match status" value="1"/>
</dbReference>
<dbReference type="InterPro" id="IPR020798">
    <property type="entry name" value="Ribosomal_uL16_CS"/>
</dbReference>
<evidence type="ECO:0000256" key="6">
    <source>
        <dbReference type="ARBA" id="ARBA00023274"/>
    </source>
</evidence>
<keyword evidence="3 8" id="KW-0699">rRNA-binding</keyword>
<dbReference type="InterPro" id="IPR016180">
    <property type="entry name" value="Ribosomal_uL16_dom"/>
</dbReference>
<dbReference type="AlphaFoldDB" id="A0A847RUD7"/>
<dbReference type="EMBL" id="JABAIM010000001">
    <property type="protein sequence ID" value="NLR74820.1"/>
    <property type="molecule type" value="Genomic_DNA"/>
</dbReference>
<evidence type="ECO:0000256" key="3">
    <source>
        <dbReference type="ARBA" id="ARBA00022730"/>
    </source>
</evidence>
<dbReference type="NCBIfam" id="TIGR01164">
    <property type="entry name" value="rplP_bact"/>
    <property type="match status" value="1"/>
</dbReference>
<dbReference type="GO" id="GO:0022625">
    <property type="term" value="C:cytosolic large ribosomal subunit"/>
    <property type="evidence" value="ECO:0007669"/>
    <property type="project" value="TreeGrafter"/>
</dbReference>
<keyword evidence="4 8" id="KW-0694">RNA-binding</keyword>
<comment type="function">
    <text evidence="8 10">Binds 23S rRNA and is also seen to make contacts with the A and possibly P site tRNAs.</text>
</comment>
<name>A0A847RUD7_9NEIS</name>
<dbReference type="PANTHER" id="PTHR12220:SF13">
    <property type="entry name" value="LARGE RIBOSOMAL SUBUNIT PROTEIN UL16M"/>
    <property type="match status" value="1"/>
</dbReference>
<evidence type="ECO:0000256" key="11">
    <source>
        <dbReference type="SAM" id="MobiDB-lite"/>
    </source>
</evidence>
<accession>A0A847RUD7</accession>
<dbReference type="InterPro" id="IPR036920">
    <property type="entry name" value="Ribosomal_uL16_sf"/>
</dbReference>
<dbReference type="GO" id="GO:0006412">
    <property type="term" value="P:translation"/>
    <property type="evidence" value="ECO:0007669"/>
    <property type="project" value="UniProtKB-UniRule"/>
</dbReference>
<evidence type="ECO:0000313" key="12">
    <source>
        <dbReference type="EMBL" id="NLR74820.1"/>
    </source>
</evidence>
<evidence type="ECO:0000256" key="10">
    <source>
        <dbReference type="RuleBase" id="RU004414"/>
    </source>
</evidence>
<organism evidence="12 13">
    <name type="scientific">Leeia aquatica</name>
    <dbReference type="NCBI Taxonomy" id="2725557"/>
    <lineage>
        <taxon>Bacteria</taxon>
        <taxon>Pseudomonadati</taxon>
        <taxon>Pseudomonadota</taxon>
        <taxon>Betaproteobacteria</taxon>
        <taxon>Neisseriales</taxon>
        <taxon>Leeiaceae</taxon>
        <taxon>Leeia</taxon>
    </lineage>
</organism>
<dbReference type="Gene3D" id="3.90.1170.10">
    <property type="entry name" value="Ribosomal protein L10e/L16"/>
    <property type="match status" value="1"/>
</dbReference>
<evidence type="ECO:0000256" key="8">
    <source>
        <dbReference type="HAMAP-Rule" id="MF_01342"/>
    </source>
</evidence>
<dbReference type="GO" id="GO:0019843">
    <property type="term" value="F:rRNA binding"/>
    <property type="evidence" value="ECO:0007669"/>
    <property type="project" value="UniProtKB-UniRule"/>
</dbReference>
<dbReference type="HAMAP" id="MF_01342">
    <property type="entry name" value="Ribosomal_uL16"/>
    <property type="match status" value="1"/>
</dbReference>
<comment type="similarity">
    <text evidence="1 8 9">Belongs to the universal ribosomal protein uL16 family.</text>
</comment>
<evidence type="ECO:0000256" key="9">
    <source>
        <dbReference type="RuleBase" id="RU004413"/>
    </source>
</evidence>
<dbReference type="PROSITE" id="PS00701">
    <property type="entry name" value="RIBOSOMAL_L16_2"/>
    <property type="match status" value="1"/>
</dbReference>
<comment type="caution">
    <text evidence="12">The sequence shown here is derived from an EMBL/GenBank/DDBJ whole genome shotgun (WGS) entry which is preliminary data.</text>
</comment>
<comment type="subunit">
    <text evidence="8 10">Part of the 50S ribosomal subunit.</text>
</comment>
<sequence>MLQPTRTKFRKQQKGRNKGIATRGTNVNFGEFGLKATGRGRLTARQIEAARRAMTRYIKRGGRIWIRVFPDKPISSKPAEVRMGNGKGSPEYWVAEIQPGKVLYEMDGVSEEVAREAFRLAAAKLPFLTTFVVRMVGQQ</sequence>
<proteinExistence type="inferred from homology"/>
<dbReference type="Pfam" id="PF00252">
    <property type="entry name" value="Ribosomal_L16"/>
    <property type="match status" value="1"/>
</dbReference>
<evidence type="ECO:0000256" key="7">
    <source>
        <dbReference type="ARBA" id="ARBA00035198"/>
    </source>
</evidence>
<dbReference type="RefSeq" id="WP_168876405.1">
    <property type="nucleotide sequence ID" value="NZ_JABAIM010000001.1"/>
</dbReference>
<keyword evidence="6 8" id="KW-0687">Ribonucleoprotein</keyword>